<feature type="region of interest" description="Disordered" evidence="1">
    <location>
        <begin position="184"/>
        <end position="219"/>
    </location>
</feature>
<accession>A0A916SXB0</accession>
<reference evidence="2" key="1">
    <citation type="journal article" date="2014" name="Int. J. Syst. Evol. Microbiol.">
        <title>Complete genome sequence of Corynebacterium casei LMG S-19264T (=DSM 44701T), isolated from a smear-ripened cheese.</title>
        <authorList>
            <consortium name="US DOE Joint Genome Institute (JGI-PGF)"/>
            <person name="Walter F."/>
            <person name="Albersmeier A."/>
            <person name="Kalinowski J."/>
            <person name="Ruckert C."/>
        </authorList>
    </citation>
    <scope>NUCLEOTIDE SEQUENCE</scope>
    <source>
        <strain evidence="2">CGMCC 1.15085</strain>
    </source>
</reference>
<comment type="caution">
    <text evidence="2">The sequence shown here is derived from an EMBL/GenBank/DDBJ whole genome shotgun (WGS) entry which is preliminary data.</text>
</comment>
<keyword evidence="3" id="KW-1185">Reference proteome</keyword>
<dbReference type="RefSeq" id="WP_188835783.1">
    <property type="nucleotide sequence ID" value="NZ_BMHI01000001.1"/>
</dbReference>
<evidence type="ECO:0000313" key="2">
    <source>
        <dbReference type="EMBL" id="GGB22055.1"/>
    </source>
</evidence>
<feature type="compositionally biased region" description="Low complexity" evidence="1">
    <location>
        <begin position="184"/>
        <end position="199"/>
    </location>
</feature>
<dbReference type="AlphaFoldDB" id="A0A916SXB0"/>
<evidence type="ECO:0000313" key="3">
    <source>
        <dbReference type="Proteomes" id="UP000636793"/>
    </source>
</evidence>
<reference evidence="2" key="2">
    <citation type="submission" date="2020-09" db="EMBL/GenBank/DDBJ databases">
        <authorList>
            <person name="Sun Q."/>
            <person name="Zhou Y."/>
        </authorList>
    </citation>
    <scope>NUCLEOTIDE SEQUENCE</scope>
    <source>
        <strain evidence="2">CGMCC 1.15085</strain>
    </source>
</reference>
<sequence>MNPDGAGEHWLTLYHHTSEEAARAILTSWRMESSAPVDMPYAFFSTRRHGIAAGDNGYGTTAVEVRVPVELAHEDAVYLSGERFMKVRLDQLRPQFFIRTHLPEPGPPAPTTEEKVRSTLASIGQAVTAAAADATQLRPTLRRLSRLPSQGSEVVVAVAAALQCAPDVASIQHAVRELAGRQHGTGAAAAAREATGSRCASRRRPATPGDVPTLAPPRR</sequence>
<evidence type="ECO:0000256" key="1">
    <source>
        <dbReference type="SAM" id="MobiDB-lite"/>
    </source>
</evidence>
<protein>
    <submittedName>
        <fullName evidence="2">Uncharacterized protein</fullName>
    </submittedName>
</protein>
<name>A0A916SXB0_9MICO</name>
<dbReference type="EMBL" id="BMHI01000001">
    <property type="protein sequence ID" value="GGB22055.1"/>
    <property type="molecule type" value="Genomic_DNA"/>
</dbReference>
<proteinExistence type="predicted"/>
<dbReference type="Proteomes" id="UP000636793">
    <property type="component" value="Unassembled WGS sequence"/>
</dbReference>
<gene>
    <name evidence="2" type="ORF">GCM10011492_09930</name>
</gene>
<organism evidence="2 3">
    <name type="scientific">Flexivirga endophytica</name>
    <dbReference type="NCBI Taxonomy" id="1849103"/>
    <lineage>
        <taxon>Bacteria</taxon>
        <taxon>Bacillati</taxon>
        <taxon>Actinomycetota</taxon>
        <taxon>Actinomycetes</taxon>
        <taxon>Micrococcales</taxon>
        <taxon>Dermacoccaceae</taxon>
        <taxon>Flexivirga</taxon>
    </lineage>
</organism>